<keyword evidence="1" id="KW-0812">Transmembrane</keyword>
<dbReference type="Proteomes" id="UP000198855">
    <property type="component" value="Unassembled WGS sequence"/>
</dbReference>
<dbReference type="InterPro" id="IPR051158">
    <property type="entry name" value="Metallophosphoesterase_sf"/>
</dbReference>
<feature type="transmembrane region" description="Helical" evidence="1">
    <location>
        <begin position="143"/>
        <end position="165"/>
    </location>
</feature>
<keyword evidence="1" id="KW-0472">Membrane</keyword>
<dbReference type="CDD" id="cd07385">
    <property type="entry name" value="MPP_YkuE_C"/>
    <property type="match status" value="1"/>
</dbReference>
<evidence type="ECO:0000259" key="2">
    <source>
        <dbReference type="Pfam" id="PF00149"/>
    </source>
</evidence>
<dbReference type="EMBL" id="FOMT01000002">
    <property type="protein sequence ID" value="SFE15686.1"/>
    <property type="molecule type" value="Genomic_DNA"/>
</dbReference>
<dbReference type="AlphaFoldDB" id="A0A1I1Y7Y2"/>
<name>A0A1I1Y7Y2_9BACL</name>
<proteinExistence type="predicted"/>
<dbReference type="GO" id="GO:0016787">
    <property type="term" value="F:hydrolase activity"/>
    <property type="evidence" value="ECO:0007669"/>
    <property type="project" value="InterPro"/>
</dbReference>
<dbReference type="PANTHER" id="PTHR31302">
    <property type="entry name" value="TRANSMEMBRANE PROTEIN WITH METALLOPHOSPHOESTERASE DOMAIN-RELATED"/>
    <property type="match status" value="1"/>
</dbReference>
<accession>A0A1I1Y7Y2</accession>
<feature type="domain" description="Calcineurin-like phosphoesterase" evidence="2">
    <location>
        <begin position="189"/>
        <end position="357"/>
    </location>
</feature>
<dbReference type="Gene3D" id="3.60.21.10">
    <property type="match status" value="1"/>
</dbReference>
<evidence type="ECO:0000313" key="3">
    <source>
        <dbReference type="EMBL" id="SFE15686.1"/>
    </source>
</evidence>
<dbReference type="Pfam" id="PF00149">
    <property type="entry name" value="Metallophos"/>
    <property type="match status" value="1"/>
</dbReference>
<dbReference type="STRING" id="1045775.SAMN05216378_2527"/>
<feature type="transmembrane region" description="Helical" evidence="1">
    <location>
        <begin position="112"/>
        <end position="137"/>
    </location>
</feature>
<evidence type="ECO:0000313" key="4">
    <source>
        <dbReference type="Proteomes" id="UP000198855"/>
    </source>
</evidence>
<protein>
    <recommendedName>
        <fullName evidence="2">Calcineurin-like phosphoesterase domain-containing protein</fullName>
    </recommendedName>
</protein>
<evidence type="ECO:0000256" key="1">
    <source>
        <dbReference type="SAM" id="Phobius"/>
    </source>
</evidence>
<organism evidence="3 4">
    <name type="scientific">Paenibacillus catalpae</name>
    <dbReference type="NCBI Taxonomy" id="1045775"/>
    <lineage>
        <taxon>Bacteria</taxon>
        <taxon>Bacillati</taxon>
        <taxon>Bacillota</taxon>
        <taxon>Bacilli</taxon>
        <taxon>Bacillales</taxon>
        <taxon>Paenibacillaceae</taxon>
        <taxon>Paenibacillus</taxon>
    </lineage>
</organism>
<keyword evidence="4" id="KW-1185">Reference proteome</keyword>
<sequence>MRAGVILPGNCRYAIVVSQVNSTYKWKQGVFQVKARFIPVIAVFLLIFGLVNGYIGWNGWEYLSSLFNLEHALPYGIIVGILSFSWILGRLGQHSASPIRQMAYSLKYFGSYWFAVMQYSLIILPLADLIVWLLTLASVEYKTAVASVGTVAFILLASILIRGAWNAWTPIVRTYKLTIPKQAGSFQKLRIGVASDIHLGTVVGNKHLERLVRHMEEMKPDLILLPGDVIDDSIDPFIRRNMAATMSKLKAPLGVYAVLGNHEYIGGHIEQYIAEMNAIGIRVLLDEKILIQDSFYIIGRKDLAARSSDPEGRLPISELTATVNKALPLIMMDHQPSDLEQAALNGIDLSLSGHTHRGQMAPNHLITRRIFELDWGYKLKGSLHAIVSSGFGSWGPPIRLGSRSEIIQVELEFKPEQ</sequence>
<keyword evidence="1" id="KW-1133">Transmembrane helix</keyword>
<dbReference type="InterPro" id="IPR029052">
    <property type="entry name" value="Metallo-depent_PP-like"/>
</dbReference>
<feature type="transmembrane region" description="Helical" evidence="1">
    <location>
        <begin position="72"/>
        <end position="91"/>
    </location>
</feature>
<dbReference type="SUPFAM" id="SSF56300">
    <property type="entry name" value="Metallo-dependent phosphatases"/>
    <property type="match status" value="1"/>
</dbReference>
<reference evidence="4" key="1">
    <citation type="submission" date="2016-10" db="EMBL/GenBank/DDBJ databases">
        <authorList>
            <person name="Varghese N."/>
            <person name="Submissions S."/>
        </authorList>
    </citation>
    <scope>NUCLEOTIDE SEQUENCE [LARGE SCALE GENOMIC DNA]</scope>
    <source>
        <strain evidence="4">CGMCC 1.10784</strain>
    </source>
</reference>
<feature type="transmembrane region" description="Helical" evidence="1">
    <location>
        <begin position="37"/>
        <end position="57"/>
    </location>
</feature>
<dbReference type="InterPro" id="IPR004843">
    <property type="entry name" value="Calcineurin-like_PHP"/>
</dbReference>
<gene>
    <name evidence="3" type="ORF">SAMN05216378_2527</name>
</gene>
<dbReference type="PANTHER" id="PTHR31302:SF0">
    <property type="entry name" value="TRANSMEMBRANE PROTEIN WITH METALLOPHOSPHOESTERASE DOMAIN"/>
    <property type="match status" value="1"/>
</dbReference>